<reference evidence="2 3" key="1">
    <citation type="journal article" name="Sci. Rep.">
        <title>Telomere-to-telomere assembled and centromere annotated genomes of the two main subspecies of the button mushroom Agaricus bisporus reveal especially polymorphic chromosome ends.</title>
        <authorList>
            <person name="Sonnenberg A.S.M."/>
            <person name="Sedaghat-Telgerd N."/>
            <person name="Lavrijssen B."/>
            <person name="Ohm R.A."/>
            <person name="Hendrickx P.M."/>
            <person name="Scholtmeijer K."/>
            <person name="Baars J.J.P."/>
            <person name="van Peer A."/>
        </authorList>
    </citation>
    <scope>NUCLEOTIDE SEQUENCE [LARGE SCALE GENOMIC DNA]</scope>
    <source>
        <strain evidence="2 3">H119_p4</strain>
    </source>
</reference>
<proteinExistence type="predicted"/>
<evidence type="ECO:0000313" key="2">
    <source>
        <dbReference type="EMBL" id="KAF7761670.1"/>
    </source>
</evidence>
<dbReference type="EMBL" id="JABXXO010000013">
    <property type="protein sequence ID" value="KAF7761670.1"/>
    <property type="molecule type" value="Genomic_DNA"/>
</dbReference>
<dbReference type="AlphaFoldDB" id="A0A8H7C468"/>
<evidence type="ECO:0000313" key="3">
    <source>
        <dbReference type="Proteomes" id="UP000629468"/>
    </source>
</evidence>
<protein>
    <submittedName>
        <fullName evidence="2">Uncharacterized protein</fullName>
    </submittedName>
</protein>
<accession>A0A8H7C468</accession>
<sequence length="163" mass="18582">MPAPPSPKRPRTGSRVPSTSLPHEFPVLHPLPDNDPVSPRPAASNTSSNTSSEIARNRHMFDQAMIANNFVYEEARFKDVMLTRIYDNVKFPTTVNDHEFTQWCFRVTGHYIAFDDDSLSPEDPYDLAHMKFVILSLWQDYMCAFSAHKSDLIVEAADWLHSA</sequence>
<feature type="region of interest" description="Disordered" evidence="1">
    <location>
        <begin position="1"/>
        <end position="54"/>
    </location>
</feature>
<evidence type="ECO:0000256" key="1">
    <source>
        <dbReference type="SAM" id="MobiDB-lite"/>
    </source>
</evidence>
<name>A0A8H7C468_AGABI</name>
<feature type="compositionally biased region" description="Low complexity" evidence="1">
    <location>
        <begin position="42"/>
        <end position="52"/>
    </location>
</feature>
<organism evidence="2 3">
    <name type="scientific">Agaricus bisporus var. burnettii</name>
    <dbReference type="NCBI Taxonomy" id="192524"/>
    <lineage>
        <taxon>Eukaryota</taxon>
        <taxon>Fungi</taxon>
        <taxon>Dikarya</taxon>
        <taxon>Basidiomycota</taxon>
        <taxon>Agaricomycotina</taxon>
        <taxon>Agaricomycetes</taxon>
        <taxon>Agaricomycetidae</taxon>
        <taxon>Agaricales</taxon>
        <taxon>Agaricineae</taxon>
        <taxon>Agaricaceae</taxon>
        <taxon>Agaricus</taxon>
    </lineage>
</organism>
<comment type="caution">
    <text evidence="2">The sequence shown here is derived from an EMBL/GenBank/DDBJ whole genome shotgun (WGS) entry which is preliminary data.</text>
</comment>
<gene>
    <name evidence="2" type="ORF">Agabi119p4_9662</name>
</gene>
<dbReference type="Proteomes" id="UP000629468">
    <property type="component" value="Unassembled WGS sequence"/>
</dbReference>